<dbReference type="EC" id="1.1.2.4" evidence="7"/>
<reference evidence="10 11" key="1">
    <citation type="journal article" date="2014" name="PLoS Genet.">
        <title>Phylogenetically driven sequencing of extremely halophilic archaea reveals strategies for static and dynamic osmo-response.</title>
        <authorList>
            <person name="Becker E.A."/>
            <person name="Seitzer P.M."/>
            <person name="Tritt A."/>
            <person name="Larsen D."/>
            <person name="Krusor M."/>
            <person name="Yao A.I."/>
            <person name="Wu D."/>
            <person name="Madern D."/>
            <person name="Eisen J.A."/>
            <person name="Darling A.E."/>
            <person name="Facciotti M.T."/>
        </authorList>
    </citation>
    <scope>NUCLEOTIDE SEQUENCE [LARGE SCALE GENOMIC DNA]</scope>
    <source>
        <strain evidence="10 11">JCM 13561</strain>
    </source>
</reference>
<evidence type="ECO:0000256" key="4">
    <source>
        <dbReference type="ARBA" id="ARBA00022827"/>
    </source>
</evidence>
<accession>M0NZL0</accession>
<dbReference type="Gene3D" id="3.30.70.2740">
    <property type="match status" value="1"/>
</dbReference>
<feature type="region of interest" description="Disordered" evidence="8">
    <location>
        <begin position="389"/>
        <end position="432"/>
    </location>
</feature>
<feature type="region of interest" description="Disordered" evidence="8">
    <location>
        <begin position="1"/>
        <end position="22"/>
    </location>
</feature>
<dbReference type="PANTHER" id="PTHR11748">
    <property type="entry name" value="D-LACTATE DEHYDROGENASE"/>
    <property type="match status" value="1"/>
</dbReference>
<dbReference type="Pfam" id="PF01565">
    <property type="entry name" value="FAD_binding_4"/>
    <property type="match status" value="1"/>
</dbReference>
<evidence type="ECO:0000256" key="5">
    <source>
        <dbReference type="ARBA" id="ARBA00022946"/>
    </source>
</evidence>
<dbReference type="GO" id="GO:0008720">
    <property type="term" value="F:D-lactate dehydrogenase (NAD+) activity"/>
    <property type="evidence" value="ECO:0007669"/>
    <property type="project" value="TreeGrafter"/>
</dbReference>
<evidence type="ECO:0000256" key="6">
    <source>
        <dbReference type="ARBA" id="ARBA00023002"/>
    </source>
</evidence>
<feature type="compositionally biased region" description="Low complexity" evidence="8">
    <location>
        <begin position="389"/>
        <end position="404"/>
    </location>
</feature>
<dbReference type="SUPFAM" id="SSF46548">
    <property type="entry name" value="alpha-helical ferredoxin"/>
    <property type="match status" value="1"/>
</dbReference>
<evidence type="ECO:0000313" key="11">
    <source>
        <dbReference type="Proteomes" id="UP000011581"/>
    </source>
</evidence>
<protein>
    <recommendedName>
        <fullName evidence="7">D-lactate dehydrogenase (cytochrome)</fullName>
        <ecNumber evidence="7">1.1.2.4</ecNumber>
    </recommendedName>
</protein>
<evidence type="ECO:0000256" key="1">
    <source>
        <dbReference type="ARBA" id="ARBA00001974"/>
    </source>
</evidence>
<name>M0NZL0_9EURY</name>
<dbReference type="GO" id="GO:0004458">
    <property type="term" value="F:D-lactate dehydrogenase (cytochrome) activity"/>
    <property type="evidence" value="ECO:0007669"/>
    <property type="project" value="UniProtKB-EC"/>
</dbReference>
<feature type="compositionally biased region" description="Basic and acidic residues" evidence="8">
    <location>
        <begin position="421"/>
        <end position="432"/>
    </location>
</feature>
<dbReference type="GO" id="GO:1903457">
    <property type="term" value="P:lactate catabolic process"/>
    <property type="evidence" value="ECO:0007669"/>
    <property type="project" value="TreeGrafter"/>
</dbReference>
<dbReference type="Gene3D" id="3.30.465.10">
    <property type="match status" value="1"/>
</dbReference>
<dbReference type="EMBL" id="AOJF01000024">
    <property type="protein sequence ID" value="EMA63377.1"/>
    <property type="molecule type" value="Genomic_DNA"/>
</dbReference>
<dbReference type="InterPro" id="IPR004017">
    <property type="entry name" value="Cys_rich_dom"/>
</dbReference>
<comment type="caution">
    <text evidence="10">The sequence shown here is derived from an EMBL/GenBank/DDBJ whole genome shotgun (WGS) entry which is preliminary data.</text>
</comment>
<dbReference type="SUPFAM" id="SSF55103">
    <property type="entry name" value="FAD-linked oxidases, C-terminal domain"/>
    <property type="match status" value="1"/>
</dbReference>
<evidence type="ECO:0000256" key="2">
    <source>
        <dbReference type="ARBA" id="ARBA00008000"/>
    </source>
</evidence>
<dbReference type="PANTHER" id="PTHR11748:SF111">
    <property type="entry name" value="D-LACTATE DEHYDROGENASE, MITOCHONDRIAL-RELATED"/>
    <property type="match status" value="1"/>
</dbReference>
<evidence type="ECO:0000256" key="8">
    <source>
        <dbReference type="SAM" id="MobiDB-lite"/>
    </source>
</evidence>
<dbReference type="InterPro" id="IPR016164">
    <property type="entry name" value="FAD-linked_Oxase-like_C"/>
</dbReference>
<dbReference type="InterPro" id="IPR006094">
    <property type="entry name" value="Oxid_FAD_bind_N"/>
</dbReference>
<dbReference type="RefSeq" id="WP_008365152.1">
    <property type="nucleotide sequence ID" value="NZ_AOJF01000024.1"/>
</dbReference>
<dbReference type="InterPro" id="IPR016166">
    <property type="entry name" value="FAD-bd_PCMH"/>
</dbReference>
<dbReference type="SUPFAM" id="SSF56176">
    <property type="entry name" value="FAD-binding/transporter-associated domain-like"/>
    <property type="match status" value="1"/>
</dbReference>
<comment type="cofactor">
    <cofactor evidence="1">
        <name>FAD</name>
        <dbReference type="ChEBI" id="CHEBI:57692"/>
    </cofactor>
</comment>
<feature type="compositionally biased region" description="Low complexity" evidence="8">
    <location>
        <begin position="1"/>
        <end position="21"/>
    </location>
</feature>
<dbReference type="PROSITE" id="PS51387">
    <property type="entry name" value="FAD_PCMH"/>
    <property type="match status" value="1"/>
</dbReference>
<evidence type="ECO:0000256" key="7">
    <source>
        <dbReference type="ARBA" id="ARBA00038897"/>
    </source>
</evidence>
<dbReference type="Pfam" id="PF02754">
    <property type="entry name" value="CCG"/>
    <property type="match status" value="1"/>
</dbReference>
<dbReference type="InterPro" id="IPR017900">
    <property type="entry name" value="4Fe4S_Fe_S_CS"/>
</dbReference>
<dbReference type="InterPro" id="IPR017896">
    <property type="entry name" value="4Fe4S_Fe-S-bd"/>
</dbReference>
<feature type="domain" description="FAD-binding PCMH-type" evidence="9">
    <location>
        <begin position="57"/>
        <end position="295"/>
    </location>
</feature>
<sequence>MATNTPGPDPTDGGDFDYTGGAVERPDLVDALDRRVAGDVRFDDYSKRLYATDASAYEVTPIGVVVPESTADVAAVHEYCYAEGIPVLPRGGGTSLAGQTVNEAVVLDLTGEMDDVLSTDPDAKRARVQAGAYVGDLNAAVEGDGLKFAPDPAWRDKSAVGGAIGNNSTGSHSLKYGKTDHYVEELEVVLADGTVTTFGEVAVEELRESADPDADDLLPRIHAEVVRILDEEADRIDERFPELKRNVSGYNLDRLLAEYRGEHGEEGVVNLGRLMAGSEGTLATVTEATVSLVEIPATKAVALLTYDDLLDAMEDVAACLEHDPAAVEVMDDVLLGLAADTPEFEDVVGMLPDGTDSVLLVEFYAENDAEGKQKVADLIADRVGAAANGGAADGSGAAVDTAADPSAGAAETTSHPRRAAHAMEAHDPEQRDRFWKMRKAGLPILLSRTTDEKHISFIEDCAIPPEHLPEYTREFQEILADNDTFATFYAHAGPGVLHIRPLINTKEVDDVDAMVDIADRVTDAVVRLGGSVSGEHGDGRARTQWNRKLYGDDLWEAFRDLKTAFDPDWLLNPGNVCGDSDMSENLRFDADYEYDAGFDPAMEWAVDNGMQGMVELCHGCGGCRGPQETTGGVMCPTYRASEEEIQATRGRANMLRGAISGELPDDPTDDEFVTEVMDLCVGCKGCKVDCPSGVDMAKLKAEVEHAHHEEHGIDLRTRLLGRFESLAPLASKFAPLSNLPNKIPGSGLVAEKALGIAKERDLPEFRSETLVDWFEARGGAGVPREEAARDVLLFPDVYTTYTNPGAGKAAVRVLEAADCHVEIPDVDGSGRPPHSKGMLDVSRATAKDAVETLAPDVRDGWDVVVVEPSDAVMLQSDYHDLLDGDASGVPDADVAAVSEHAYGVMEYVDAHRLDESLALDAPTESLTYHGHCHQKATKKDHHAVGVLRRAGYGVDPLDSSCCGMAGSFGYEAEHYSMSKAIGENLFEQVDASDGDELVAPGTSCRTQLEEGPGEVPEPSHPIEKLAAALA</sequence>
<evidence type="ECO:0000313" key="10">
    <source>
        <dbReference type="EMBL" id="EMA63377.1"/>
    </source>
</evidence>
<keyword evidence="6" id="KW-0560">Oxidoreductase</keyword>
<keyword evidence="4" id="KW-0274">FAD</keyword>
<keyword evidence="3" id="KW-0285">Flavoprotein</keyword>
<gene>
    <name evidence="10" type="ORF">C470_02804</name>
</gene>
<dbReference type="Proteomes" id="UP000011581">
    <property type="component" value="Unassembled WGS sequence"/>
</dbReference>
<dbReference type="InterPro" id="IPR004113">
    <property type="entry name" value="FAD-bd_oxidored_4_C"/>
</dbReference>
<dbReference type="AlphaFoldDB" id="M0NZL0"/>
<proteinExistence type="inferred from homology"/>
<evidence type="ECO:0000256" key="3">
    <source>
        <dbReference type="ARBA" id="ARBA00022630"/>
    </source>
</evidence>
<keyword evidence="5" id="KW-0809">Transit peptide</keyword>
<comment type="similarity">
    <text evidence="2">Belongs to the FAD-binding oxidoreductase/transferase type 4 family.</text>
</comment>
<dbReference type="InterPro" id="IPR016169">
    <property type="entry name" value="FAD-bd_PCMH_sub2"/>
</dbReference>
<dbReference type="Pfam" id="PF13183">
    <property type="entry name" value="Fer4_8"/>
    <property type="match status" value="1"/>
</dbReference>
<organism evidence="10 11">
    <name type="scientific">Halorubrum distributum JCM 13561</name>
    <dbReference type="NCBI Taxonomy" id="1227483"/>
    <lineage>
        <taxon>Archaea</taxon>
        <taxon>Methanobacteriati</taxon>
        <taxon>Methanobacteriota</taxon>
        <taxon>Stenosarchaea group</taxon>
        <taxon>Halobacteria</taxon>
        <taxon>Halobacteriales</taxon>
        <taxon>Haloferacaceae</taxon>
        <taxon>Halorubrum</taxon>
        <taxon>Halorubrum distributum group</taxon>
    </lineage>
</organism>
<dbReference type="GO" id="GO:0071949">
    <property type="term" value="F:FAD binding"/>
    <property type="evidence" value="ECO:0007669"/>
    <property type="project" value="InterPro"/>
</dbReference>
<dbReference type="PATRIC" id="fig|1227483.3.peg.539"/>
<dbReference type="InterPro" id="IPR036318">
    <property type="entry name" value="FAD-bd_PCMH-like_sf"/>
</dbReference>
<dbReference type="PROSITE" id="PS00198">
    <property type="entry name" value="4FE4S_FER_1"/>
    <property type="match status" value="1"/>
</dbReference>
<evidence type="ECO:0000259" key="9">
    <source>
        <dbReference type="PROSITE" id="PS51387"/>
    </source>
</evidence>
<dbReference type="Pfam" id="PF02913">
    <property type="entry name" value="FAD-oxidase_C"/>
    <property type="match status" value="1"/>
</dbReference>